<evidence type="ECO:0000256" key="2">
    <source>
        <dbReference type="ARBA" id="ARBA00022448"/>
    </source>
</evidence>
<dbReference type="AlphaFoldDB" id="A0AB39V3H9"/>
<feature type="transmembrane region" description="Helical" evidence="7">
    <location>
        <begin position="42"/>
        <end position="61"/>
    </location>
</feature>
<evidence type="ECO:0000256" key="5">
    <source>
        <dbReference type="ARBA" id="ARBA00022989"/>
    </source>
</evidence>
<feature type="transmembrane region" description="Helical" evidence="7">
    <location>
        <begin position="95"/>
        <end position="117"/>
    </location>
</feature>
<protein>
    <submittedName>
        <fullName evidence="8">MATE family efflux transporter</fullName>
    </submittedName>
</protein>
<dbReference type="GO" id="GO:0015297">
    <property type="term" value="F:antiporter activity"/>
    <property type="evidence" value="ECO:0007669"/>
    <property type="project" value="InterPro"/>
</dbReference>
<keyword evidence="2" id="KW-0813">Transport</keyword>
<keyword evidence="3" id="KW-1003">Cell membrane</keyword>
<dbReference type="EMBL" id="CP165647">
    <property type="protein sequence ID" value="XDU62329.1"/>
    <property type="molecule type" value="Genomic_DNA"/>
</dbReference>
<organism evidence="8">
    <name type="scientific">Leptotrichia alba</name>
    <dbReference type="NCBI Taxonomy" id="3239304"/>
    <lineage>
        <taxon>Bacteria</taxon>
        <taxon>Fusobacteriati</taxon>
        <taxon>Fusobacteriota</taxon>
        <taxon>Fusobacteriia</taxon>
        <taxon>Fusobacteriales</taxon>
        <taxon>Leptotrichiaceae</taxon>
        <taxon>Leptotrichia</taxon>
    </lineage>
</organism>
<evidence type="ECO:0000256" key="6">
    <source>
        <dbReference type="ARBA" id="ARBA00023136"/>
    </source>
</evidence>
<dbReference type="InterPro" id="IPR052031">
    <property type="entry name" value="Membrane_Transporter-Flippase"/>
</dbReference>
<feature type="transmembrane region" description="Helical" evidence="7">
    <location>
        <begin position="68"/>
        <end position="89"/>
    </location>
</feature>
<dbReference type="InterPro" id="IPR002528">
    <property type="entry name" value="MATE_fam"/>
</dbReference>
<dbReference type="Pfam" id="PF01554">
    <property type="entry name" value="MatE"/>
    <property type="match status" value="1"/>
</dbReference>
<dbReference type="GO" id="GO:0042910">
    <property type="term" value="F:xenobiotic transmembrane transporter activity"/>
    <property type="evidence" value="ECO:0007669"/>
    <property type="project" value="InterPro"/>
</dbReference>
<dbReference type="KEGG" id="lala:AB8B28_00075"/>
<sequence length="130" mass="14843">MMDIIFAIGITIFVYLFSKNMIHLMSGSESEIVLHNGSTYLKIASPFFTILGILFNLRYALQALGEKLIPLVSSVIEFFGKIIFVIFVVPKLGYFGVMICEPLIWIVMVGQLAWAFYGNRYVRSYKKVKE</sequence>
<accession>A0AB39V3H9</accession>
<gene>
    <name evidence="8" type="ORF">AB8B28_00075</name>
</gene>
<reference evidence="8" key="1">
    <citation type="submission" date="2024-07" db="EMBL/GenBank/DDBJ databases">
        <authorList>
            <person name="Li X.-J."/>
            <person name="Wang X."/>
        </authorList>
    </citation>
    <scope>NUCLEOTIDE SEQUENCE</scope>
    <source>
        <strain evidence="8">HSP-536</strain>
    </source>
</reference>
<evidence type="ECO:0000256" key="1">
    <source>
        <dbReference type="ARBA" id="ARBA00004651"/>
    </source>
</evidence>
<evidence type="ECO:0000256" key="3">
    <source>
        <dbReference type="ARBA" id="ARBA00022475"/>
    </source>
</evidence>
<keyword evidence="5 7" id="KW-1133">Transmembrane helix</keyword>
<keyword evidence="6 7" id="KW-0472">Membrane</keyword>
<dbReference type="RefSeq" id="WP_369716056.1">
    <property type="nucleotide sequence ID" value="NZ_CP165647.1"/>
</dbReference>
<evidence type="ECO:0000256" key="7">
    <source>
        <dbReference type="SAM" id="Phobius"/>
    </source>
</evidence>
<proteinExistence type="predicted"/>
<name>A0AB39V3H9_9FUSO</name>
<evidence type="ECO:0000256" key="4">
    <source>
        <dbReference type="ARBA" id="ARBA00022692"/>
    </source>
</evidence>
<dbReference type="GO" id="GO:0005886">
    <property type="term" value="C:plasma membrane"/>
    <property type="evidence" value="ECO:0007669"/>
    <property type="project" value="UniProtKB-SubCell"/>
</dbReference>
<dbReference type="PANTHER" id="PTHR43549:SF3">
    <property type="entry name" value="MULTIDRUG RESISTANCE PROTEIN YPNP-RELATED"/>
    <property type="match status" value="1"/>
</dbReference>
<comment type="subcellular location">
    <subcellularLocation>
        <location evidence="1">Cell membrane</location>
        <topology evidence="1">Multi-pass membrane protein</topology>
    </subcellularLocation>
</comment>
<keyword evidence="4 7" id="KW-0812">Transmembrane</keyword>
<dbReference type="PANTHER" id="PTHR43549">
    <property type="entry name" value="MULTIDRUG RESISTANCE PROTEIN YPNP-RELATED"/>
    <property type="match status" value="1"/>
</dbReference>
<evidence type="ECO:0000313" key="8">
    <source>
        <dbReference type="EMBL" id="XDU62329.1"/>
    </source>
</evidence>